<evidence type="ECO:0000256" key="6">
    <source>
        <dbReference type="ARBA" id="ARBA00036735"/>
    </source>
</evidence>
<dbReference type="Gene3D" id="3.30.429.10">
    <property type="entry name" value="Macrophage Migration Inhibitory Factor"/>
    <property type="match status" value="1"/>
</dbReference>
<dbReference type="GO" id="GO:0004167">
    <property type="term" value="F:dopachrome isomerase activity"/>
    <property type="evidence" value="ECO:0007669"/>
    <property type="project" value="UniProtKB-EC"/>
</dbReference>
<evidence type="ECO:0000256" key="1">
    <source>
        <dbReference type="ARBA" id="ARBA00004613"/>
    </source>
</evidence>
<evidence type="ECO:0000256" key="10">
    <source>
        <dbReference type="ARBA" id="ARBA00041631"/>
    </source>
</evidence>
<dbReference type="EC" id="5.3.2.1" evidence="9"/>
<keyword evidence="5" id="KW-0413">Isomerase</keyword>
<comment type="catalytic activity">
    <reaction evidence="7">
        <text>L-dopachrome = 5,6-dihydroxyindole-2-carboxylate</text>
        <dbReference type="Rhea" id="RHEA:13041"/>
        <dbReference type="ChEBI" id="CHEBI:16875"/>
        <dbReference type="ChEBI" id="CHEBI:57509"/>
        <dbReference type="EC" id="5.3.3.12"/>
    </reaction>
</comment>
<evidence type="ECO:0000313" key="13">
    <source>
        <dbReference type="Proteomes" id="UP000046393"/>
    </source>
</evidence>
<dbReference type="GO" id="GO:0005615">
    <property type="term" value="C:extracellular space"/>
    <property type="evidence" value="ECO:0007669"/>
    <property type="project" value="UniProtKB-KW"/>
</dbReference>
<sequence length="115" mass="11923">MPVFTINTNLPADKIPAGFLEKTSKIIASSLGKPESYVSVVVNAGLLMTFGGSSNPCAVCSLESIGGVGGGRNNSHAAKLYPHLQQSLGLSGSRIYIHFVNIDASSMAYDGSTFA</sequence>
<evidence type="ECO:0000313" key="14">
    <source>
        <dbReference type="WBParaSite" id="SMUV_0000446801-mRNA-1"/>
    </source>
</evidence>
<reference evidence="14" key="1">
    <citation type="submission" date="2017-02" db="UniProtKB">
        <authorList>
            <consortium name="WormBaseParasite"/>
        </authorList>
    </citation>
    <scope>IDENTIFICATION</scope>
</reference>
<name>A0A0N5AJ47_9BILA</name>
<proteinExistence type="inferred from homology"/>
<keyword evidence="13" id="KW-1185">Reference proteome</keyword>
<dbReference type="STRING" id="451379.A0A0N5AJ47"/>
<keyword evidence="4" id="KW-0964">Secreted</keyword>
<dbReference type="InterPro" id="IPR014347">
    <property type="entry name" value="Tautomerase/MIF_sf"/>
</dbReference>
<keyword evidence="3" id="KW-0202">Cytokine</keyword>
<dbReference type="WBParaSite" id="SMUV_0000446801-mRNA-1">
    <property type="protein sequence ID" value="SMUV_0000446801-mRNA-1"/>
    <property type="gene ID" value="SMUV_0000446801"/>
</dbReference>
<protein>
    <recommendedName>
        <fullName evidence="12">L-dopachrome isomerase</fullName>
        <ecNumber evidence="9">5.3.2.1</ecNumber>
        <ecNumber evidence="8">5.3.3.12</ecNumber>
    </recommendedName>
    <alternativeName>
        <fullName evidence="10">L-dopachrome tautomerase</fullName>
    </alternativeName>
    <alternativeName>
        <fullName evidence="11">Phenylpyruvate tautomerase</fullName>
    </alternativeName>
</protein>
<dbReference type="EC" id="5.3.3.12" evidence="8"/>
<dbReference type="GO" id="GO:0005125">
    <property type="term" value="F:cytokine activity"/>
    <property type="evidence" value="ECO:0007669"/>
    <property type="project" value="UniProtKB-KW"/>
</dbReference>
<evidence type="ECO:0000256" key="9">
    <source>
        <dbReference type="ARBA" id="ARBA00039086"/>
    </source>
</evidence>
<evidence type="ECO:0000256" key="12">
    <source>
        <dbReference type="ARBA" id="ARBA00042730"/>
    </source>
</evidence>
<dbReference type="Pfam" id="PF01187">
    <property type="entry name" value="MIF"/>
    <property type="match status" value="1"/>
</dbReference>
<dbReference type="Proteomes" id="UP000046393">
    <property type="component" value="Unplaced"/>
</dbReference>
<evidence type="ECO:0000256" key="3">
    <source>
        <dbReference type="ARBA" id="ARBA00022514"/>
    </source>
</evidence>
<dbReference type="GO" id="GO:0050178">
    <property type="term" value="F:phenylpyruvate tautomerase activity"/>
    <property type="evidence" value="ECO:0007669"/>
    <property type="project" value="UniProtKB-EC"/>
</dbReference>
<dbReference type="SUPFAM" id="SSF55331">
    <property type="entry name" value="Tautomerase/MIF"/>
    <property type="match status" value="1"/>
</dbReference>
<organism evidence="13 14">
    <name type="scientific">Syphacia muris</name>
    <dbReference type="NCBI Taxonomy" id="451379"/>
    <lineage>
        <taxon>Eukaryota</taxon>
        <taxon>Metazoa</taxon>
        <taxon>Ecdysozoa</taxon>
        <taxon>Nematoda</taxon>
        <taxon>Chromadorea</taxon>
        <taxon>Rhabditida</taxon>
        <taxon>Spirurina</taxon>
        <taxon>Oxyuridomorpha</taxon>
        <taxon>Oxyuroidea</taxon>
        <taxon>Oxyuridae</taxon>
        <taxon>Syphacia</taxon>
    </lineage>
</organism>
<dbReference type="PANTHER" id="PTHR11954">
    <property type="entry name" value="D-DOPACHROME DECARBOXYLASE"/>
    <property type="match status" value="1"/>
</dbReference>
<evidence type="ECO:0000256" key="8">
    <source>
        <dbReference type="ARBA" id="ARBA00038932"/>
    </source>
</evidence>
<evidence type="ECO:0000256" key="7">
    <source>
        <dbReference type="ARBA" id="ARBA00036823"/>
    </source>
</evidence>
<comment type="subcellular location">
    <subcellularLocation>
        <location evidence="1">Secreted</location>
    </subcellularLocation>
</comment>
<dbReference type="AlphaFoldDB" id="A0A0N5AJ47"/>
<dbReference type="InterPro" id="IPR001398">
    <property type="entry name" value="Macrophage_inhib_fac"/>
</dbReference>
<comment type="catalytic activity">
    <reaction evidence="6">
        <text>3-phenylpyruvate = enol-phenylpyruvate</text>
        <dbReference type="Rhea" id="RHEA:17097"/>
        <dbReference type="ChEBI" id="CHEBI:16815"/>
        <dbReference type="ChEBI" id="CHEBI:18005"/>
        <dbReference type="EC" id="5.3.2.1"/>
    </reaction>
</comment>
<evidence type="ECO:0000256" key="2">
    <source>
        <dbReference type="ARBA" id="ARBA00005851"/>
    </source>
</evidence>
<accession>A0A0N5AJ47</accession>
<comment type="similarity">
    <text evidence="2">Belongs to the MIF family.</text>
</comment>
<evidence type="ECO:0000256" key="4">
    <source>
        <dbReference type="ARBA" id="ARBA00022525"/>
    </source>
</evidence>
<evidence type="ECO:0000256" key="11">
    <source>
        <dbReference type="ARBA" id="ARBA00041912"/>
    </source>
</evidence>
<dbReference type="PANTHER" id="PTHR11954:SF6">
    <property type="entry name" value="MACROPHAGE MIGRATION INHIBITORY FACTOR"/>
    <property type="match status" value="1"/>
</dbReference>
<evidence type="ECO:0000256" key="5">
    <source>
        <dbReference type="ARBA" id="ARBA00023235"/>
    </source>
</evidence>